<sequence length="161" mass="17408">MTDARIYNGAAGAIFIRNLKYGVIETGSLVVIERPDNLEHHGLIGRLHIEPGMDTVIVKAGVVHVNVYPCQVRPLKLGERIGDPEANAHLQQIAEMVGEGDDVGAAWESVQAIITERDKLKAGAELGRIYVQATLDGVVQLERATRLDLLTAVSHLETALA</sequence>
<dbReference type="EMBL" id="PQ287320">
    <property type="protein sequence ID" value="XHV10806.1"/>
    <property type="molecule type" value="Genomic_DNA"/>
</dbReference>
<reference evidence="1" key="1">
    <citation type="submission" date="2024-10" db="EMBL/GenBank/DDBJ databases">
        <title>Genetic diversity among independent isolates of the Dolichocephalovirinae subfamily.</title>
        <authorList>
            <person name="Ely B."/>
            <person name="Thomas Q."/>
            <person name="Mohammadi T."/>
        </authorList>
    </citation>
    <scope>NUCLEOTIDE SEQUENCE</scope>
</reference>
<proteinExistence type="predicted"/>
<accession>A0AB74UHC5</accession>
<evidence type="ECO:0000313" key="1">
    <source>
        <dbReference type="EMBL" id="XHV10806.1"/>
    </source>
</evidence>
<organism evidence="1">
    <name type="scientific">Caulobacter phage BL57</name>
    <dbReference type="NCBI Taxonomy" id="3348355"/>
    <lineage>
        <taxon>Viruses</taxon>
    </lineage>
</organism>
<name>A0AB74UHC5_9VIRU</name>
<protein>
    <submittedName>
        <fullName evidence="1">Uncharacterized protein</fullName>
    </submittedName>
</protein>
<gene>
    <name evidence="1" type="ORF">BL57_334</name>
</gene>